<keyword evidence="11" id="KW-1185">Reference proteome</keyword>
<dbReference type="GO" id="GO:0009279">
    <property type="term" value="C:cell outer membrane"/>
    <property type="evidence" value="ECO:0007669"/>
    <property type="project" value="UniProtKB-SubCell"/>
</dbReference>
<keyword evidence="8" id="KW-1133">Transmembrane helix</keyword>
<evidence type="ECO:0000256" key="3">
    <source>
        <dbReference type="ARBA" id="ARBA00022729"/>
    </source>
</evidence>
<dbReference type="InterPro" id="IPR045851">
    <property type="entry name" value="AMP-bd_C_sf"/>
</dbReference>
<dbReference type="InterPro" id="IPR043427">
    <property type="entry name" value="YscJ/FliF"/>
</dbReference>
<feature type="transmembrane region" description="Helical" evidence="8">
    <location>
        <begin position="220"/>
        <end position="242"/>
    </location>
</feature>
<evidence type="ECO:0000259" key="9">
    <source>
        <dbReference type="Pfam" id="PF01514"/>
    </source>
</evidence>
<protein>
    <recommendedName>
        <fullName evidence="8">Lipoprotein</fullName>
    </recommendedName>
</protein>
<proteinExistence type="inferred from homology"/>
<keyword evidence="4 8" id="KW-0472">Membrane</keyword>
<dbReference type="Gene3D" id="3.30.300.30">
    <property type="match status" value="1"/>
</dbReference>
<organism evidence="10 11">
    <name type="scientific">Brucella cytisi</name>
    <dbReference type="NCBI Taxonomy" id="407152"/>
    <lineage>
        <taxon>Bacteria</taxon>
        <taxon>Pseudomonadati</taxon>
        <taxon>Pseudomonadota</taxon>
        <taxon>Alphaproteobacteria</taxon>
        <taxon>Hyphomicrobiales</taxon>
        <taxon>Brucellaceae</taxon>
        <taxon>Brucella/Ochrobactrum group</taxon>
        <taxon>Brucella</taxon>
    </lineage>
</organism>
<dbReference type="Proteomes" id="UP000182985">
    <property type="component" value="Unassembled WGS sequence"/>
</dbReference>
<accession>A0A1J6I713</accession>
<dbReference type="Gene3D" id="3.30.70.1530">
    <property type="entry name" value="Hypothetical protein rpa1041"/>
    <property type="match status" value="1"/>
</dbReference>
<dbReference type="PANTHER" id="PTHR30046">
    <property type="entry name" value="FLAGELLAR M-RING PROTEIN"/>
    <property type="match status" value="1"/>
</dbReference>
<gene>
    <name evidence="10" type="ORF">BLA27_09905</name>
</gene>
<keyword evidence="5 8" id="KW-0564">Palmitate</keyword>
<dbReference type="InterPro" id="IPR003282">
    <property type="entry name" value="T3SS_SctJ"/>
</dbReference>
<evidence type="ECO:0000256" key="8">
    <source>
        <dbReference type="RuleBase" id="RU364102"/>
    </source>
</evidence>
<evidence type="ECO:0000256" key="6">
    <source>
        <dbReference type="ARBA" id="ARBA00023237"/>
    </source>
</evidence>
<evidence type="ECO:0000313" key="11">
    <source>
        <dbReference type="Proteomes" id="UP000182985"/>
    </source>
</evidence>
<comment type="similarity">
    <text evidence="2 8">Belongs to the YscJ lipoprotein family.</text>
</comment>
<evidence type="ECO:0000256" key="4">
    <source>
        <dbReference type="ARBA" id="ARBA00023136"/>
    </source>
</evidence>
<dbReference type="Pfam" id="PF01514">
    <property type="entry name" value="YscJ_FliF"/>
    <property type="match status" value="1"/>
</dbReference>
<evidence type="ECO:0000256" key="7">
    <source>
        <dbReference type="ARBA" id="ARBA00023288"/>
    </source>
</evidence>
<dbReference type="GO" id="GO:0009306">
    <property type="term" value="P:protein secretion"/>
    <property type="evidence" value="ECO:0007669"/>
    <property type="project" value="InterPro"/>
</dbReference>
<evidence type="ECO:0000256" key="1">
    <source>
        <dbReference type="ARBA" id="ARBA00004459"/>
    </source>
</evidence>
<name>A0A1J6I713_9HYPH</name>
<dbReference type="PRINTS" id="PR01338">
    <property type="entry name" value="TYPE3OMKPROT"/>
</dbReference>
<evidence type="ECO:0000256" key="5">
    <source>
        <dbReference type="ARBA" id="ARBA00023139"/>
    </source>
</evidence>
<dbReference type="RefSeq" id="WP_071631605.1">
    <property type="nucleotide sequence ID" value="NZ_JBCAUP010000005.1"/>
</dbReference>
<comment type="subcellular location">
    <subcellularLocation>
        <location evidence="1">Cell outer membrane</location>
        <topology evidence="1">Lipid-anchor</topology>
    </subcellularLocation>
</comment>
<keyword evidence="6 8" id="KW-0998">Cell outer membrane</keyword>
<dbReference type="PANTHER" id="PTHR30046:SF2">
    <property type="entry name" value="YOP PROTEINS TRANSLOCATION LIPOPROTEIN J"/>
    <property type="match status" value="1"/>
</dbReference>
<comment type="caution">
    <text evidence="10">The sequence shown here is derived from an EMBL/GenBank/DDBJ whole genome shotgun (WGS) entry which is preliminary data.</text>
</comment>
<dbReference type="NCBIfam" id="TIGR02544">
    <property type="entry name" value="III_secr_YscJ"/>
    <property type="match status" value="1"/>
</dbReference>
<reference evidence="10 11" key="1">
    <citation type="submission" date="2016-10" db="EMBL/GenBank/DDBJ databases">
        <title>The Draft Genome Sequence of the Potato Rhizosphere Bacteria Ochrobactrum sp. IPA7.2.</title>
        <authorList>
            <person name="Gogoleva N.E."/>
            <person name="Khlopko Y.A."/>
            <person name="Burygin G.L."/>
            <person name="Plotnikov A.O."/>
        </authorList>
    </citation>
    <scope>NUCLEOTIDE SEQUENCE [LARGE SCALE GENOMIC DNA]</scope>
    <source>
        <strain evidence="10 11">IPA7.2</strain>
    </source>
</reference>
<evidence type="ECO:0000256" key="2">
    <source>
        <dbReference type="ARBA" id="ARBA00009509"/>
    </source>
</evidence>
<keyword evidence="8" id="KW-0812">Transmembrane</keyword>
<evidence type="ECO:0000313" key="10">
    <source>
        <dbReference type="EMBL" id="OIS93622.1"/>
    </source>
</evidence>
<feature type="domain" description="Flagellar M-ring N-terminal" evidence="9">
    <location>
        <begin position="23"/>
        <end position="187"/>
    </location>
</feature>
<dbReference type="AlphaFoldDB" id="A0A1J6I713"/>
<dbReference type="OrthoDB" id="9807026at2"/>
<dbReference type="PROSITE" id="PS51257">
    <property type="entry name" value="PROKAR_LIPOPROTEIN"/>
    <property type="match status" value="1"/>
</dbReference>
<keyword evidence="3 8" id="KW-0732">Signal</keyword>
<sequence length="267" mass="28841">MTSSRVRALFVVVSLLILQACTVELYTDLDQRQANEVVAALARKGIPAQRESSKSGKITVSVPKDRFADAMSILSENGLPKQSFESLGDVFKNDGLISSPVQEKARMIYGLSQELSKTILDIDGVLSARVHLVLPENDPLRQNLVPSSASVFIRHKTTVPMNSLIPQVKMLVANGVAGLSYDKVSVVLVPVTAPAEANGDIQGYTSFLGLWLHPDSVMPAIWLVGGLAAIISGLAVWIFLLISRRRNGQYRIGEALPPSRRTASPNG</sequence>
<dbReference type="InterPro" id="IPR006182">
    <property type="entry name" value="FliF_N_dom"/>
</dbReference>
<keyword evidence="7 8" id="KW-0449">Lipoprotein</keyword>
<dbReference type="EMBL" id="MOEC01000008">
    <property type="protein sequence ID" value="OIS93622.1"/>
    <property type="molecule type" value="Genomic_DNA"/>
</dbReference>